<accession>A0A179D383</accession>
<dbReference type="STRING" id="999894.TDIS_1931"/>
<feature type="domain" description="HTH merR-type" evidence="2">
    <location>
        <begin position="16"/>
        <end position="84"/>
    </location>
</feature>
<dbReference type="GO" id="GO:0003700">
    <property type="term" value="F:DNA-binding transcription factor activity"/>
    <property type="evidence" value="ECO:0007669"/>
    <property type="project" value="InterPro"/>
</dbReference>
<dbReference type="PANTHER" id="PTHR30204">
    <property type="entry name" value="REDOX-CYCLING DRUG-SENSING TRANSCRIPTIONAL ACTIVATOR SOXR"/>
    <property type="match status" value="1"/>
</dbReference>
<evidence type="ECO:0000313" key="3">
    <source>
        <dbReference type="EMBL" id="OAQ19932.1"/>
    </source>
</evidence>
<dbReference type="GO" id="GO:0003677">
    <property type="term" value="F:DNA binding"/>
    <property type="evidence" value="ECO:0007669"/>
    <property type="project" value="UniProtKB-KW"/>
</dbReference>
<dbReference type="RefSeq" id="WP_068671675.1">
    <property type="nucleotide sequence ID" value="NZ_LWLG01000019.1"/>
</dbReference>
<name>A0A179D383_9BACT</name>
<gene>
    <name evidence="3" type="ORF">TDIS_1931</name>
</gene>
<dbReference type="InterPro" id="IPR000551">
    <property type="entry name" value="MerR-type_HTH_dom"/>
</dbReference>
<dbReference type="EMBL" id="LWLG01000019">
    <property type="protein sequence ID" value="OAQ19932.1"/>
    <property type="molecule type" value="Genomic_DNA"/>
</dbReference>
<dbReference type="PANTHER" id="PTHR30204:SF58">
    <property type="entry name" value="HTH-TYPE TRANSCRIPTIONAL REGULATOR YFMP"/>
    <property type="match status" value="1"/>
</dbReference>
<keyword evidence="1" id="KW-0238">DNA-binding</keyword>
<protein>
    <submittedName>
        <fullName evidence="3">Putative transcriptional regulator, merR family</fullName>
    </submittedName>
</protein>
<dbReference type="InterPro" id="IPR047057">
    <property type="entry name" value="MerR_fam"/>
</dbReference>
<evidence type="ECO:0000313" key="4">
    <source>
        <dbReference type="Proteomes" id="UP000078390"/>
    </source>
</evidence>
<dbReference type="AlphaFoldDB" id="A0A179D383"/>
<organism evidence="3 4">
    <name type="scientific">Thermosulfurimonas dismutans</name>
    <dbReference type="NCBI Taxonomy" id="999894"/>
    <lineage>
        <taxon>Bacteria</taxon>
        <taxon>Pseudomonadati</taxon>
        <taxon>Thermodesulfobacteriota</taxon>
        <taxon>Thermodesulfobacteria</taxon>
        <taxon>Thermodesulfobacteriales</taxon>
        <taxon>Thermodesulfobacteriaceae</taxon>
        <taxon>Thermosulfurimonas</taxon>
    </lineage>
</organism>
<dbReference type="PROSITE" id="PS50937">
    <property type="entry name" value="HTH_MERR_2"/>
    <property type="match status" value="1"/>
</dbReference>
<reference evidence="3 4" key="1">
    <citation type="submission" date="2016-04" db="EMBL/GenBank/DDBJ databases">
        <title>Genome analysis of Thermosulfurimonas dismutans, the first thermophilic sulfur-disproportionating bacterium of the phylum Thermodesulfobacteria.</title>
        <authorList>
            <person name="Mardanov A.V."/>
            <person name="Beletsky A.V."/>
            <person name="Kadnikov V.V."/>
            <person name="Slobodkin A.I."/>
            <person name="Ravin N.V."/>
        </authorList>
    </citation>
    <scope>NUCLEOTIDE SEQUENCE [LARGE SCALE GENOMIC DNA]</scope>
    <source>
        <strain evidence="3 4">S95</strain>
    </source>
</reference>
<evidence type="ECO:0000256" key="1">
    <source>
        <dbReference type="ARBA" id="ARBA00023125"/>
    </source>
</evidence>
<evidence type="ECO:0000259" key="2">
    <source>
        <dbReference type="PROSITE" id="PS50937"/>
    </source>
</evidence>
<comment type="caution">
    <text evidence="3">The sequence shown here is derived from an EMBL/GenBank/DDBJ whole genome shotgun (WGS) entry which is preliminary data.</text>
</comment>
<keyword evidence="4" id="KW-1185">Reference proteome</keyword>
<proteinExistence type="predicted"/>
<dbReference type="Pfam" id="PF13411">
    <property type="entry name" value="MerR_1"/>
    <property type="match status" value="1"/>
</dbReference>
<sequence length="152" mass="17806">MAKWLEKVVPEKDEPVFPIGVAAKILGVNPRTLKIYEQEGLVKPVKKGNKRYFSYNDIEWLKCLRSFIHDEGISIPGIKKLLELTPCWVIKDCPEEVRRECTAYRERAKPCWQLVNSACKKMQRCESCEIYLRDKAYLLNKDKKKENKNNNS</sequence>
<dbReference type="OrthoDB" id="9791488at2"/>
<dbReference type="Gene3D" id="1.10.1660.10">
    <property type="match status" value="1"/>
</dbReference>
<dbReference type="SUPFAM" id="SSF46955">
    <property type="entry name" value="Putative DNA-binding domain"/>
    <property type="match status" value="1"/>
</dbReference>
<dbReference type="SMART" id="SM00422">
    <property type="entry name" value="HTH_MERR"/>
    <property type="match status" value="1"/>
</dbReference>
<dbReference type="Proteomes" id="UP000078390">
    <property type="component" value="Unassembled WGS sequence"/>
</dbReference>
<dbReference type="InterPro" id="IPR009061">
    <property type="entry name" value="DNA-bd_dom_put_sf"/>
</dbReference>